<comment type="caution">
    <text evidence="2">The sequence shown here is derived from an EMBL/GenBank/DDBJ whole genome shotgun (WGS) entry which is preliminary data.</text>
</comment>
<gene>
    <name evidence="2" type="ORF">FWILDA_LOCUS3131</name>
</gene>
<dbReference type="EMBL" id="CAMKVN010000402">
    <property type="protein sequence ID" value="CAI2167549.1"/>
    <property type="molecule type" value="Genomic_DNA"/>
</dbReference>
<evidence type="ECO:0000313" key="3">
    <source>
        <dbReference type="Proteomes" id="UP001153678"/>
    </source>
</evidence>
<feature type="coiled-coil region" evidence="1">
    <location>
        <begin position="19"/>
        <end position="46"/>
    </location>
</feature>
<name>A0A9W4SGD7_9GLOM</name>
<keyword evidence="1" id="KW-0175">Coiled coil</keyword>
<keyword evidence="3" id="KW-1185">Reference proteome</keyword>
<proteinExistence type="predicted"/>
<evidence type="ECO:0000313" key="2">
    <source>
        <dbReference type="EMBL" id="CAI2167549.1"/>
    </source>
</evidence>
<sequence>SDNLNNLENINNLADNLILIEEDSSFEELDKEADELQSENDFVEYL</sequence>
<protein>
    <submittedName>
        <fullName evidence="2">19383_t:CDS:1</fullName>
    </submittedName>
</protein>
<accession>A0A9W4SGD7</accession>
<dbReference type="AlphaFoldDB" id="A0A9W4SGD7"/>
<organism evidence="2 3">
    <name type="scientific">Funneliformis geosporum</name>
    <dbReference type="NCBI Taxonomy" id="1117311"/>
    <lineage>
        <taxon>Eukaryota</taxon>
        <taxon>Fungi</taxon>
        <taxon>Fungi incertae sedis</taxon>
        <taxon>Mucoromycota</taxon>
        <taxon>Glomeromycotina</taxon>
        <taxon>Glomeromycetes</taxon>
        <taxon>Glomerales</taxon>
        <taxon>Glomeraceae</taxon>
        <taxon>Funneliformis</taxon>
    </lineage>
</organism>
<reference evidence="2" key="1">
    <citation type="submission" date="2022-08" db="EMBL/GenBank/DDBJ databases">
        <authorList>
            <person name="Kallberg Y."/>
            <person name="Tangrot J."/>
            <person name="Rosling A."/>
        </authorList>
    </citation>
    <scope>NUCLEOTIDE SEQUENCE</scope>
    <source>
        <strain evidence="2">Wild A</strain>
    </source>
</reference>
<feature type="non-terminal residue" evidence="2">
    <location>
        <position position="1"/>
    </location>
</feature>
<dbReference type="Proteomes" id="UP001153678">
    <property type="component" value="Unassembled WGS sequence"/>
</dbReference>
<evidence type="ECO:0000256" key="1">
    <source>
        <dbReference type="SAM" id="Coils"/>
    </source>
</evidence>